<organism evidence="2 3">
    <name type="scientific">Rhinolophus ferrumequinum</name>
    <name type="common">Greater horseshoe bat</name>
    <dbReference type="NCBI Taxonomy" id="59479"/>
    <lineage>
        <taxon>Eukaryota</taxon>
        <taxon>Metazoa</taxon>
        <taxon>Chordata</taxon>
        <taxon>Craniata</taxon>
        <taxon>Vertebrata</taxon>
        <taxon>Euteleostomi</taxon>
        <taxon>Mammalia</taxon>
        <taxon>Eutheria</taxon>
        <taxon>Laurasiatheria</taxon>
        <taxon>Chiroptera</taxon>
        <taxon>Yinpterochiroptera</taxon>
        <taxon>Rhinolophoidea</taxon>
        <taxon>Rhinolophidae</taxon>
        <taxon>Rhinolophinae</taxon>
        <taxon>Rhinolophus</taxon>
    </lineage>
</organism>
<dbReference type="PANTHER" id="PTHR38820">
    <property type="entry name" value="ANNEXIN-2 RECEPTOR"/>
    <property type="match status" value="1"/>
</dbReference>
<name>A0A7J7Y5P9_RHIFE</name>
<feature type="compositionally biased region" description="Polar residues" evidence="1">
    <location>
        <begin position="95"/>
        <end position="105"/>
    </location>
</feature>
<gene>
    <name evidence="2" type="ORF">mRhiFer1_010059</name>
</gene>
<evidence type="ECO:0000256" key="1">
    <source>
        <dbReference type="SAM" id="MobiDB-lite"/>
    </source>
</evidence>
<evidence type="ECO:0000313" key="2">
    <source>
        <dbReference type="EMBL" id="KAF6357138.1"/>
    </source>
</evidence>
<dbReference type="Proteomes" id="UP000585614">
    <property type="component" value="Unassembled WGS sequence"/>
</dbReference>
<feature type="region of interest" description="Disordered" evidence="1">
    <location>
        <begin position="1"/>
        <end position="36"/>
    </location>
</feature>
<dbReference type="InterPro" id="IPR031449">
    <property type="entry name" value="ANXA2R"/>
</dbReference>
<dbReference type="EMBL" id="JACAGC010000007">
    <property type="protein sequence ID" value="KAF6357138.1"/>
    <property type="molecule type" value="Genomic_DNA"/>
</dbReference>
<proteinExistence type="predicted"/>
<protein>
    <submittedName>
        <fullName evidence="2">Uncharacterized protein</fullName>
    </submittedName>
</protein>
<accession>A0A7J7Y5P9</accession>
<reference evidence="2 3" key="1">
    <citation type="journal article" date="2020" name="Nature">
        <title>Six reference-quality genomes reveal evolution of bat adaptations.</title>
        <authorList>
            <person name="Jebb D."/>
            <person name="Huang Z."/>
            <person name="Pippel M."/>
            <person name="Hughes G.M."/>
            <person name="Lavrichenko K."/>
            <person name="Devanna P."/>
            <person name="Winkler S."/>
            <person name="Jermiin L.S."/>
            <person name="Skirmuntt E.C."/>
            <person name="Katzourakis A."/>
            <person name="Burkitt-Gray L."/>
            <person name="Ray D.A."/>
            <person name="Sullivan K.A.M."/>
            <person name="Roscito J.G."/>
            <person name="Kirilenko B.M."/>
            <person name="Davalos L.M."/>
            <person name="Corthals A.P."/>
            <person name="Power M.L."/>
            <person name="Jones G."/>
            <person name="Ransome R.D."/>
            <person name="Dechmann D.K.N."/>
            <person name="Locatelli A.G."/>
            <person name="Puechmaille S.J."/>
            <person name="Fedrigo O."/>
            <person name="Jarvis E.D."/>
            <person name="Hiller M."/>
            <person name="Vernes S.C."/>
            <person name="Myers E.W."/>
            <person name="Teeling E.C."/>
        </authorList>
    </citation>
    <scope>NUCLEOTIDE SEQUENCE [LARGE SCALE GENOMIC DNA]</scope>
    <source>
        <strain evidence="2">MRhiFer1</strain>
        <tissue evidence="2">Lung</tissue>
    </source>
</reference>
<feature type="region of interest" description="Disordered" evidence="1">
    <location>
        <begin position="73"/>
        <end position="115"/>
    </location>
</feature>
<evidence type="ECO:0000313" key="3">
    <source>
        <dbReference type="Proteomes" id="UP000585614"/>
    </source>
</evidence>
<comment type="caution">
    <text evidence="2">The sequence shown here is derived from an EMBL/GenBank/DDBJ whole genome shotgun (WGS) entry which is preliminary data.</text>
</comment>
<sequence length="163" mass="18427">MEQNLPHCVREAWDSVEESQAPNLPPTLSSEDSGPWKLLLYPKLGHLTWNDRDFNQELYSGPCGLLRRECQRHRSRTQNTCRRGTEPPDPDPDPTSKTQEPQTPSREVLPPRSPANARPAAFLLCLSPGAQDGQLETSTSDGPFRSIELRCDHLTSESWLQRI</sequence>
<dbReference type="PANTHER" id="PTHR38820:SF1">
    <property type="entry name" value="ANNEXIN-2 RECEPTOR"/>
    <property type="match status" value="1"/>
</dbReference>
<dbReference type="AlphaFoldDB" id="A0A7J7Y5P9"/>
<feature type="compositionally biased region" description="Polar residues" evidence="1">
    <location>
        <begin position="18"/>
        <end position="32"/>
    </location>
</feature>
<dbReference type="Pfam" id="PF15721">
    <property type="entry name" value="ANXA2R"/>
    <property type="match status" value="1"/>
</dbReference>
<dbReference type="GO" id="GO:0038023">
    <property type="term" value="F:signaling receptor activity"/>
    <property type="evidence" value="ECO:0007669"/>
    <property type="project" value="InterPro"/>
</dbReference>